<proteinExistence type="inferred from homology"/>
<evidence type="ECO:0000256" key="8">
    <source>
        <dbReference type="ARBA" id="ARBA00022679"/>
    </source>
</evidence>
<keyword evidence="12 14" id="KW-0173">Coenzyme A biosynthesis</keyword>
<comment type="subcellular location">
    <subcellularLocation>
        <location evidence="2 14 15">Cytoplasm</location>
    </subcellularLocation>
</comment>
<evidence type="ECO:0000256" key="3">
    <source>
        <dbReference type="ARBA" id="ARBA00005225"/>
    </source>
</evidence>
<dbReference type="Gene3D" id="3.40.50.300">
    <property type="entry name" value="P-loop containing nucleotide triphosphate hydrolases"/>
    <property type="match status" value="1"/>
</dbReference>
<keyword evidence="9 14" id="KW-0547">Nucleotide-binding</keyword>
<dbReference type="SUPFAM" id="SSF52540">
    <property type="entry name" value="P-loop containing nucleoside triphosphate hydrolases"/>
    <property type="match status" value="1"/>
</dbReference>
<keyword evidence="11 14" id="KW-0067">ATP-binding</keyword>
<comment type="catalytic activity">
    <reaction evidence="1 14 15">
        <text>(R)-pantothenate + ATP = (R)-4'-phosphopantothenate + ADP + H(+)</text>
        <dbReference type="Rhea" id="RHEA:16373"/>
        <dbReference type="ChEBI" id="CHEBI:10986"/>
        <dbReference type="ChEBI" id="CHEBI:15378"/>
        <dbReference type="ChEBI" id="CHEBI:29032"/>
        <dbReference type="ChEBI" id="CHEBI:30616"/>
        <dbReference type="ChEBI" id="CHEBI:456216"/>
        <dbReference type="EC" id="2.7.1.33"/>
    </reaction>
</comment>
<dbReference type="Proteomes" id="UP000606653">
    <property type="component" value="Unassembled WGS sequence"/>
</dbReference>
<reference evidence="18" key="1">
    <citation type="journal article" date="2019" name="Int. J. Syst. Evol. Microbiol.">
        <title>The Global Catalogue of Microorganisms (GCM) 10K type strain sequencing project: providing services to taxonomists for standard genome sequencing and annotation.</title>
        <authorList>
            <consortium name="The Broad Institute Genomics Platform"/>
            <consortium name="The Broad Institute Genome Sequencing Center for Infectious Disease"/>
            <person name="Wu L."/>
            <person name="Ma J."/>
        </authorList>
    </citation>
    <scope>NUCLEOTIDE SEQUENCE [LARGE SCALE GENOMIC DNA]</scope>
    <source>
        <strain evidence="18">CGMCC 1.6964</strain>
    </source>
</reference>
<sequence length="313" mass="36544">MRDRLKMNAYGNYKEFDRARWAGLRSRTPLMLSEEELEQIKGLNDKISLREVEEIYIPLTRLINLKVRAAQYLREVTSAFLGCEPPNKPFIIGIAGSVAVGKSTVARLLRTLLSRWEHHPKVDLVTTDGFLYPTRVLEEKGLMSRKGFPESYDTKKLIDFLGKVREGERNVEAPLYSHVTYDVLPDRFEVIDSPDILIVEGINVLQVSKRQPVFVSDYFDFSLYIDADTEDIRRWYLDRFLVLQRTAFREPLSYFHRYAELSETEAIGHASNIWESINLLNLNENILPTRQRADLILRKGRDHQIHQVYLREI</sequence>
<dbReference type="EC" id="2.7.1.33" evidence="5 14"/>
<comment type="caution">
    <text evidence="17">The sequence shown here is derived from an EMBL/GenBank/DDBJ whole genome shotgun (WGS) entry which is preliminary data.</text>
</comment>
<dbReference type="CDD" id="cd02025">
    <property type="entry name" value="PanK"/>
    <property type="match status" value="1"/>
</dbReference>
<dbReference type="GO" id="GO:0016301">
    <property type="term" value="F:kinase activity"/>
    <property type="evidence" value="ECO:0007669"/>
    <property type="project" value="UniProtKB-KW"/>
</dbReference>
<evidence type="ECO:0000256" key="10">
    <source>
        <dbReference type="ARBA" id="ARBA00022777"/>
    </source>
</evidence>
<comment type="similarity">
    <text evidence="4 14 15">Belongs to the prokaryotic pantothenate kinase family.</text>
</comment>
<dbReference type="InterPro" id="IPR004566">
    <property type="entry name" value="PanK"/>
</dbReference>
<evidence type="ECO:0000256" key="12">
    <source>
        <dbReference type="ARBA" id="ARBA00022993"/>
    </source>
</evidence>
<dbReference type="NCBIfam" id="TIGR00554">
    <property type="entry name" value="panK_bact"/>
    <property type="match status" value="1"/>
</dbReference>
<evidence type="ECO:0000256" key="4">
    <source>
        <dbReference type="ARBA" id="ARBA00006087"/>
    </source>
</evidence>
<feature type="domain" description="Phosphoribulokinase/uridine kinase" evidence="16">
    <location>
        <begin position="91"/>
        <end position="230"/>
    </location>
</feature>
<keyword evidence="18" id="KW-1185">Reference proteome</keyword>
<accession>A0ABQ2L946</accession>
<keyword evidence="10 14" id="KW-0418">Kinase</keyword>
<dbReference type="PANTHER" id="PTHR10285">
    <property type="entry name" value="URIDINE KINASE"/>
    <property type="match status" value="1"/>
</dbReference>
<evidence type="ECO:0000256" key="2">
    <source>
        <dbReference type="ARBA" id="ARBA00004496"/>
    </source>
</evidence>
<evidence type="ECO:0000256" key="1">
    <source>
        <dbReference type="ARBA" id="ARBA00001206"/>
    </source>
</evidence>
<protein>
    <recommendedName>
        <fullName evidence="6 14">Pantothenate kinase</fullName>
        <ecNumber evidence="5 14">2.7.1.33</ecNumber>
    </recommendedName>
    <alternativeName>
        <fullName evidence="13 14">Pantothenic acid kinase</fullName>
    </alternativeName>
</protein>
<evidence type="ECO:0000256" key="9">
    <source>
        <dbReference type="ARBA" id="ARBA00022741"/>
    </source>
</evidence>
<comment type="pathway">
    <text evidence="3 14 15">Cofactor biosynthesis; coenzyme A biosynthesis; CoA from (R)-pantothenate: step 1/5.</text>
</comment>
<dbReference type="Pfam" id="PF00485">
    <property type="entry name" value="PRK"/>
    <property type="match status" value="1"/>
</dbReference>
<dbReference type="HAMAP" id="MF_00215">
    <property type="entry name" value="Pantothen_kinase_1"/>
    <property type="match status" value="1"/>
</dbReference>
<keyword evidence="7 14" id="KW-0963">Cytoplasm</keyword>
<evidence type="ECO:0000256" key="13">
    <source>
        <dbReference type="ARBA" id="ARBA00032866"/>
    </source>
</evidence>
<feature type="binding site" evidence="14">
    <location>
        <begin position="96"/>
        <end position="103"/>
    </location>
    <ligand>
        <name>ATP</name>
        <dbReference type="ChEBI" id="CHEBI:30616"/>
    </ligand>
</feature>
<keyword evidence="8 14" id="KW-0808">Transferase</keyword>
<evidence type="ECO:0000259" key="16">
    <source>
        <dbReference type="Pfam" id="PF00485"/>
    </source>
</evidence>
<evidence type="ECO:0000313" key="18">
    <source>
        <dbReference type="Proteomes" id="UP000606653"/>
    </source>
</evidence>
<evidence type="ECO:0000256" key="11">
    <source>
        <dbReference type="ARBA" id="ARBA00022840"/>
    </source>
</evidence>
<evidence type="ECO:0000256" key="7">
    <source>
        <dbReference type="ARBA" id="ARBA00022490"/>
    </source>
</evidence>
<evidence type="ECO:0000256" key="5">
    <source>
        <dbReference type="ARBA" id="ARBA00012102"/>
    </source>
</evidence>
<evidence type="ECO:0000313" key="17">
    <source>
        <dbReference type="EMBL" id="GGO07362.1"/>
    </source>
</evidence>
<dbReference type="EMBL" id="BMLN01000013">
    <property type="protein sequence ID" value="GGO07362.1"/>
    <property type="molecule type" value="Genomic_DNA"/>
</dbReference>
<dbReference type="InterPro" id="IPR027417">
    <property type="entry name" value="P-loop_NTPase"/>
</dbReference>
<gene>
    <name evidence="14 17" type="primary">coaA</name>
    <name evidence="17" type="ORF">GCM10010969_35760</name>
</gene>
<name>A0ABQ2L946_9BACL</name>
<evidence type="ECO:0000256" key="15">
    <source>
        <dbReference type="RuleBase" id="RU003530"/>
    </source>
</evidence>
<evidence type="ECO:0000256" key="6">
    <source>
        <dbReference type="ARBA" id="ARBA00015080"/>
    </source>
</evidence>
<evidence type="ECO:0000256" key="14">
    <source>
        <dbReference type="HAMAP-Rule" id="MF_00215"/>
    </source>
</evidence>
<dbReference type="InterPro" id="IPR006083">
    <property type="entry name" value="PRK/URK"/>
</dbReference>
<organism evidence="17 18">
    <name type="scientific">Saccharibacillus kuerlensis</name>
    <dbReference type="NCBI Taxonomy" id="459527"/>
    <lineage>
        <taxon>Bacteria</taxon>
        <taxon>Bacillati</taxon>
        <taxon>Bacillota</taxon>
        <taxon>Bacilli</taxon>
        <taxon>Bacillales</taxon>
        <taxon>Paenibacillaceae</taxon>
        <taxon>Saccharibacillus</taxon>
    </lineage>
</organism>
<dbReference type="PIRSF" id="PIRSF000545">
    <property type="entry name" value="Pantothenate_kin"/>
    <property type="match status" value="1"/>
</dbReference>